<proteinExistence type="predicted"/>
<dbReference type="PROSITE" id="PS50977">
    <property type="entry name" value="HTH_TETR_2"/>
    <property type="match status" value="1"/>
</dbReference>
<dbReference type="Pfam" id="PF17932">
    <property type="entry name" value="TetR_C_24"/>
    <property type="match status" value="1"/>
</dbReference>
<name>A0ABS6N3E3_9RHOB</name>
<feature type="domain" description="HTH tetR-type" evidence="5">
    <location>
        <begin position="10"/>
        <end position="70"/>
    </location>
</feature>
<dbReference type="EMBL" id="JAHRWL010000001">
    <property type="protein sequence ID" value="MBV2358542.1"/>
    <property type="molecule type" value="Genomic_DNA"/>
</dbReference>
<organism evidence="6 7">
    <name type="scientific">Thalassococcus arenae</name>
    <dbReference type="NCBI Taxonomy" id="2851652"/>
    <lineage>
        <taxon>Bacteria</taxon>
        <taxon>Pseudomonadati</taxon>
        <taxon>Pseudomonadota</taxon>
        <taxon>Alphaproteobacteria</taxon>
        <taxon>Rhodobacterales</taxon>
        <taxon>Roseobacteraceae</taxon>
        <taxon>Thalassococcus</taxon>
    </lineage>
</organism>
<comment type="caution">
    <text evidence="6">The sequence shown here is derived from an EMBL/GenBank/DDBJ whole genome shotgun (WGS) entry which is preliminary data.</text>
</comment>
<gene>
    <name evidence="6" type="ORF">KUH32_02030</name>
</gene>
<dbReference type="PANTHER" id="PTHR30055">
    <property type="entry name" value="HTH-TYPE TRANSCRIPTIONAL REGULATOR RUTR"/>
    <property type="match status" value="1"/>
</dbReference>
<dbReference type="PANTHER" id="PTHR30055:SF234">
    <property type="entry name" value="HTH-TYPE TRANSCRIPTIONAL REGULATOR BETI"/>
    <property type="match status" value="1"/>
</dbReference>
<reference evidence="6" key="1">
    <citation type="submission" date="2021-06" db="EMBL/GenBank/DDBJ databases">
        <title>Thalassococcus sp. CAU 1522 isolated from sea sand, Republic of Korea.</title>
        <authorList>
            <person name="Kim W."/>
        </authorList>
    </citation>
    <scope>NUCLEOTIDE SEQUENCE</scope>
    <source>
        <strain evidence="6">CAU 1522</strain>
    </source>
</reference>
<dbReference type="Pfam" id="PF00440">
    <property type="entry name" value="TetR_N"/>
    <property type="match status" value="1"/>
</dbReference>
<evidence type="ECO:0000313" key="6">
    <source>
        <dbReference type="EMBL" id="MBV2358542.1"/>
    </source>
</evidence>
<evidence type="ECO:0000313" key="7">
    <source>
        <dbReference type="Proteomes" id="UP001166293"/>
    </source>
</evidence>
<dbReference type="InterPro" id="IPR041490">
    <property type="entry name" value="KstR2_TetR_C"/>
</dbReference>
<evidence type="ECO:0000259" key="5">
    <source>
        <dbReference type="PROSITE" id="PS50977"/>
    </source>
</evidence>
<keyword evidence="3" id="KW-0804">Transcription</keyword>
<dbReference type="InterPro" id="IPR001647">
    <property type="entry name" value="HTH_TetR"/>
</dbReference>
<dbReference type="InterPro" id="IPR050109">
    <property type="entry name" value="HTH-type_TetR-like_transc_reg"/>
</dbReference>
<evidence type="ECO:0000256" key="1">
    <source>
        <dbReference type="ARBA" id="ARBA00023015"/>
    </source>
</evidence>
<accession>A0ABS6N3E3</accession>
<evidence type="ECO:0000256" key="2">
    <source>
        <dbReference type="ARBA" id="ARBA00023125"/>
    </source>
</evidence>
<keyword evidence="1" id="KW-0805">Transcription regulation</keyword>
<protein>
    <submittedName>
        <fullName evidence="6">TetR/AcrR family transcriptional regulator</fullName>
    </submittedName>
</protein>
<keyword evidence="7" id="KW-1185">Reference proteome</keyword>
<dbReference type="RefSeq" id="WP_217776399.1">
    <property type="nucleotide sequence ID" value="NZ_JAHRWL010000001.1"/>
</dbReference>
<evidence type="ECO:0000256" key="3">
    <source>
        <dbReference type="ARBA" id="ARBA00023163"/>
    </source>
</evidence>
<dbReference type="Proteomes" id="UP001166293">
    <property type="component" value="Unassembled WGS sequence"/>
</dbReference>
<keyword evidence="2 4" id="KW-0238">DNA-binding</keyword>
<evidence type="ECO:0000256" key="4">
    <source>
        <dbReference type="PROSITE-ProRule" id="PRU00335"/>
    </source>
</evidence>
<sequence length="197" mass="21510">MARTIAKDHDDKRHAILRTAARIFAAEGYGRASMAAVARACGISKANIYHYYPGKEALLFDILDNHLSALRDRVCGLAFSGADPAAQLRAIMTELLLAYEGADAEHAVQLNAIAALPENQQEVLRGYQRDLVRFVRARISALVPPGTDRTDVHSLTMSVFALVNWHYQWDGDADARARAAYASLMCRTLIGGIGAGR</sequence>
<feature type="DNA-binding region" description="H-T-H motif" evidence="4">
    <location>
        <begin position="33"/>
        <end position="52"/>
    </location>
</feature>